<dbReference type="PROSITE" id="PS50103">
    <property type="entry name" value="ZF_C3H1"/>
    <property type="match status" value="3"/>
</dbReference>
<evidence type="ECO:0000259" key="6">
    <source>
        <dbReference type="PROSITE" id="PS50103"/>
    </source>
</evidence>
<dbReference type="EMBL" id="SPLM01000036">
    <property type="protein sequence ID" value="TMW66224.1"/>
    <property type="molecule type" value="Genomic_DNA"/>
</dbReference>
<dbReference type="InterPro" id="IPR036855">
    <property type="entry name" value="Znf_CCCH_sf"/>
</dbReference>
<keyword evidence="1 4" id="KW-0479">Metal-binding</keyword>
<feature type="zinc finger region" description="C3H1-type" evidence="4">
    <location>
        <begin position="466"/>
        <end position="494"/>
    </location>
</feature>
<feature type="compositionally biased region" description="Polar residues" evidence="5">
    <location>
        <begin position="448"/>
        <end position="461"/>
    </location>
</feature>
<feature type="zinc finger region" description="C3H1-type" evidence="4">
    <location>
        <begin position="576"/>
        <end position="604"/>
    </location>
</feature>
<dbReference type="GO" id="GO:0008270">
    <property type="term" value="F:zinc ion binding"/>
    <property type="evidence" value="ECO:0007669"/>
    <property type="project" value="UniProtKB-KW"/>
</dbReference>
<evidence type="ECO:0000256" key="1">
    <source>
        <dbReference type="ARBA" id="ARBA00022723"/>
    </source>
</evidence>
<feature type="domain" description="C3H1-type" evidence="6">
    <location>
        <begin position="509"/>
        <end position="537"/>
    </location>
</feature>
<proteinExistence type="predicted"/>
<reference evidence="7" key="1">
    <citation type="submission" date="2019-03" db="EMBL/GenBank/DDBJ databases">
        <title>Long read genome sequence of the mycoparasitic Pythium oligandrum ATCC 38472 isolated from sugarbeet rhizosphere.</title>
        <authorList>
            <person name="Gaulin E."/>
        </authorList>
    </citation>
    <scope>NUCLEOTIDE SEQUENCE</scope>
    <source>
        <strain evidence="7">ATCC 38472_TT</strain>
    </source>
</reference>
<dbReference type="SMART" id="SM00356">
    <property type="entry name" value="ZnF_C3H1"/>
    <property type="match status" value="3"/>
</dbReference>
<keyword evidence="2 4" id="KW-0863">Zinc-finger</keyword>
<evidence type="ECO:0000256" key="4">
    <source>
        <dbReference type="PROSITE-ProRule" id="PRU00723"/>
    </source>
</evidence>
<evidence type="ECO:0000313" key="8">
    <source>
        <dbReference type="Proteomes" id="UP000794436"/>
    </source>
</evidence>
<feature type="region of interest" description="Disordered" evidence="5">
    <location>
        <begin position="438"/>
        <end position="461"/>
    </location>
</feature>
<feature type="region of interest" description="Disordered" evidence="5">
    <location>
        <begin position="151"/>
        <end position="225"/>
    </location>
</feature>
<dbReference type="PANTHER" id="PTHR38160:SF1">
    <property type="entry name" value="ZINC FINGER CCCH DOMAIN-CONTAINING PROTEIN 40"/>
    <property type="match status" value="1"/>
</dbReference>
<feature type="region of interest" description="Disordered" evidence="5">
    <location>
        <begin position="1"/>
        <end position="45"/>
    </location>
</feature>
<dbReference type="InterPro" id="IPR000571">
    <property type="entry name" value="Znf_CCCH"/>
</dbReference>
<feature type="region of interest" description="Disordered" evidence="5">
    <location>
        <begin position="625"/>
        <end position="644"/>
    </location>
</feature>
<dbReference type="CDD" id="cd14279">
    <property type="entry name" value="CUE"/>
    <property type="match status" value="1"/>
</dbReference>
<feature type="domain" description="C3H1-type" evidence="6">
    <location>
        <begin position="466"/>
        <end position="494"/>
    </location>
</feature>
<evidence type="ECO:0000313" key="7">
    <source>
        <dbReference type="EMBL" id="TMW66224.1"/>
    </source>
</evidence>
<evidence type="ECO:0000256" key="2">
    <source>
        <dbReference type="ARBA" id="ARBA00022771"/>
    </source>
</evidence>
<accession>A0A8K1FMF4</accession>
<keyword evidence="8" id="KW-1185">Reference proteome</keyword>
<protein>
    <recommendedName>
        <fullName evidence="6">C3H1-type domain-containing protein</fullName>
    </recommendedName>
</protein>
<organism evidence="7 8">
    <name type="scientific">Pythium oligandrum</name>
    <name type="common">Mycoparasitic fungus</name>
    <dbReference type="NCBI Taxonomy" id="41045"/>
    <lineage>
        <taxon>Eukaryota</taxon>
        <taxon>Sar</taxon>
        <taxon>Stramenopiles</taxon>
        <taxon>Oomycota</taxon>
        <taxon>Peronosporomycetes</taxon>
        <taxon>Pythiales</taxon>
        <taxon>Pythiaceae</taxon>
        <taxon>Pythium</taxon>
    </lineage>
</organism>
<dbReference type="PANTHER" id="PTHR38160">
    <property type="entry name" value="ZINC FINGER CCCH DOMAIN-CONTAINING PROTEIN 40"/>
    <property type="match status" value="1"/>
</dbReference>
<evidence type="ECO:0000256" key="3">
    <source>
        <dbReference type="ARBA" id="ARBA00022833"/>
    </source>
</evidence>
<feature type="region of interest" description="Disordered" evidence="5">
    <location>
        <begin position="733"/>
        <end position="759"/>
    </location>
</feature>
<dbReference type="Gene3D" id="4.10.1000.10">
    <property type="entry name" value="Zinc finger, CCCH-type"/>
    <property type="match status" value="1"/>
</dbReference>
<name>A0A8K1FMF4_PYTOL</name>
<feature type="zinc finger region" description="C3H1-type" evidence="4">
    <location>
        <begin position="509"/>
        <end position="537"/>
    </location>
</feature>
<feature type="compositionally biased region" description="Low complexity" evidence="5">
    <location>
        <begin position="166"/>
        <end position="183"/>
    </location>
</feature>
<dbReference type="OrthoDB" id="410307at2759"/>
<comment type="caution">
    <text evidence="7">The sequence shown here is derived from an EMBL/GenBank/DDBJ whole genome shotgun (WGS) entry which is preliminary data.</text>
</comment>
<dbReference type="Gene3D" id="3.30.1370.210">
    <property type="match status" value="1"/>
</dbReference>
<feature type="compositionally biased region" description="Low complexity" evidence="5">
    <location>
        <begin position="625"/>
        <end position="635"/>
    </location>
</feature>
<evidence type="ECO:0000256" key="5">
    <source>
        <dbReference type="SAM" id="MobiDB-lite"/>
    </source>
</evidence>
<feature type="domain" description="C3H1-type" evidence="6">
    <location>
        <begin position="576"/>
        <end position="604"/>
    </location>
</feature>
<dbReference type="InterPro" id="IPR045868">
    <property type="entry name" value="Znf_C3H13/40"/>
</dbReference>
<dbReference type="SUPFAM" id="SSF90229">
    <property type="entry name" value="CCCH zinc finger"/>
    <property type="match status" value="2"/>
</dbReference>
<gene>
    <name evidence="7" type="ORF">Poli38472_003989</name>
</gene>
<dbReference type="AlphaFoldDB" id="A0A8K1FMF4"/>
<dbReference type="Proteomes" id="UP000794436">
    <property type="component" value="Unassembled WGS sequence"/>
</dbReference>
<sequence>MESVGRTLPVSGGDSALPTLPASMLRPMAASSRKGRGSSDADEPGYADEVVRRVITQMSEAMQDSVLRVAEQYGVETVVRRSELTGVPEDAKAVVQELQKLRRTERELSGLVEDLQTEQRVAKERLALYSILTLKLKRELINEKLAHIDTKKEMEEMSGQYPRDGASPTPSSRSASARLPKSPDVVQSRDSIKEAQRSPALDRDDLWTSPDKSSGGEGAGTSGQNLQLRFGSFYSARHQEEDDANVEDEPVSGLQPLRSSLIGQFLPSMLLDSPQLTPTARSESSKHADNHDDGDEDSDEGNSQSDKQQAELEEKLTAFTLSPRADAHRSTDDNQLEHLQLQSRPSTSDSFATTATMASTNATRTTVGVATAQSTTAISPLTLSLFGELFETIPAEELEAILKDAGGQVSAAIERILQTHPTFNPALAAEVSITGAPTAGGAKGSSHRAATTSNQPVQTNNNAASNWKTEMCMYYLQGKCNKTRRTCSFAHGESDLVRVNAVKHTSSTNYKSRMCPLWLEGSCPKSRRECPLAHGENDLRDGLALLSQTGASSTSTTGTTNNAIPTLPTTAPRLQNYKTELCYYYLKGCCNFTKEECRFAHGESDLRTVESNTLEWSAQLAGAAASSSPVPAPSSLSDKPSAIQHQFQQQPYIQQYQPQQHQPQQQSHAFQVPQHLNQGQFIPQGHQYQQSPGPAMHHTQLQAPMMPSPQQGLYVSGNVPHHHQYRYMKGMEEAKTTRRQLPVRRESWSQGFTPRSPEF</sequence>
<keyword evidence="3 4" id="KW-0862">Zinc</keyword>
<feature type="compositionally biased region" description="Basic and acidic residues" evidence="5">
    <location>
        <begin position="190"/>
        <end position="206"/>
    </location>
</feature>
<feature type="region of interest" description="Disordered" evidence="5">
    <location>
        <begin position="272"/>
        <end position="310"/>
    </location>
</feature>